<name>A0A2G0Q4B4_XENHO</name>
<comment type="caution">
    <text evidence="1">The sequence shown here is derived from an EMBL/GenBank/DDBJ whole genome shotgun (WGS) entry which is preliminary data.</text>
</comment>
<gene>
    <name evidence="1" type="ORF">Xhom_03137</name>
</gene>
<dbReference type="GO" id="GO:0006400">
    <property type="term" value="P:tRNA modification"/>
    <property type="evidence" value="ECO:0007669"/>
    <property type="project" value="InterPro"/>
</dbReference>
<dbReference type="PANTHER" id="PTHR42637">
    <property type="entry name" value="TRNA-(MS[2]IO[6]A)-HYDROXYLASE"/>
    <property type="match status" value="1"/>
</dbReference>
<reference evidence="1 2" key="1">
    <citation type="journal article" date="2017" name="Nat. Microbiol.">
        <title>Natural product diversity associated with the nematode symbionts Photorhabdus and Xenorhabdus.</title>
        <authorList>
            <person name="Tobias N.J."/>
            <person name="Wolff H."/>
            <person name="Djahanschiri B."/>
            <person name="Grundmann F."/>
            <person name="Kronenwerth M."/>
            <person name="Shi Y.M."/>
            <person name="Simonyi S."/>
            <person name="Grun P."/>
            <person name="Shapiro-Ilan D."/>
            <person name="Pidot S.J."/>
            <person name="Stinear T.P."/>
            <person name="Ebersberger I."/>
            <person name="Bode H.B."/>
        </authorList>
    </citation>
    <scope>NUCLEOTIDE SEQUENCE [LARGE SCALE GENOMIC DNA]</scope>
    <source>
        <strain evidence="1 2">DSM 17903</strain>
    </source>
</reference>
<dbReference type="EMBL" id="NJAI01000005">
    <property type="protein sequence ID" value="PHM54067.1"/>
    <property type="molecule type" value="Genomic_DNA"/>
</dbReference>
<dbReference type="GO" id="GO:0045301">
    <property type="term" value="F:tRNA 2-(methylsulfanyl)-N(6)-isopentenyladenosine(37) hydroxylase activity"/>
    <property type="evidence" value="ECO:0007669"/>
    <property type="project" value="InterPro"/>
</dbReference>
<organism evidence="1 2">
    <name type="scientific">Xenorhabdus hominickii</name>
    <dbReference type="NCBI Taxonomy" id="351679"/>
    <lineage>
        <taxon>Bacteria</taxon>
        <taxon>Pseudomonadati</taxon>
        <taxon>Pseudomonadota</taxon>
        <taxon>Gammaproteobacteria</taxon>
        <taxon>Enterobacterales</taxon>
        <taxon>Morganellaceae</taxon>
        <taxon>Xenorhabdus</taxon>
    </lineage>
</organism>
<dbReference type="Proteomes" id="UP000225433">
    <property type="component" value="Unassembled WGS sequence"/>
</dbReference>
<dbReference type="Pfam" id="PF06175">
    <property type="entry name" value="MiaE"/>
    <property type="match status" value="1"/>
</dbReference>
<sequence>MDLSSERYGITMNAVIMNSLAISNVSMNFDTNLLSPIYQFLQCETPEQWVKKARQPENLPVLLRDHLLCELKAAQSAMFLIRNMPLIPKVPILCWHGLSLMKTLPIKKLAISTH</sequence>
<evidence type="ECO:0000313" key="2">
    <source>
        <dbReference type="Proteomes" id="UP000225433"/>
    </source>
</evidence>
<dbReference type="Gene3D" id="1.20.1260.10">
    <property type="match status" value="1"/>
</dbReference>
<dbReference type="PANTHER" id="PTHR42637:SF1">
    <property type="entry name" value="TRNA 2-(METHYLSULFANYL)-N(6)-ISOPENTENYLADENOSINE(37) HYDROXYLASE"/>
    <property type="match status" value="1"/>
</dbReference>
<protein>
    <submittedName>
        <fullName evidence="1">tRNA hydroxylase</fullName>
    </submittedName>
</protein>
<proteinExistence type="predicted"/>
<dbReference type="InterPro" id="IPR012347">
    <property type="entry name" value="Ferritin-like"/>
</dbReference>
<dbReference type="AlphaFoldDB" id="A0A2G0Q4B4"/>
<accession>A0A2G0Q4B4</accession>
<evidence type="ECO:0000313" key="1">
    <source>
        <dbReference type="EMBL" id="PHM54067.1"/>
    </source>
</evidence>
<dbReference type="InterPro" id="IPR009078">
    <property type="entry name" value="Ferritin-like_SF"/>
</dbReference>
<dbReference type="InterPro" id="IPR010386">
    <property type="entry name" value="tRNA-Hydrxlase_MiaE"/>
</dbReference>
<dbReference type="SUPFAM" id="SSF47240">
    <property type="entry name" value="Ferritin-like"/>
    <property type="match status" value="1"/>
</dbReference>